<keyword evidence="9" id="KW-1208">Phospholipid metabolism</keyword>
<organism evidence="15">
    <name type="scientific">Echinostoma caproni</name>
    <dbReference type="NCBI Taxonomy" id="27848"/>
    <lineage>
        <taxon>Eukaryota</taxon>
        <taxon>Metazoa</taxon>
        <taxon>Spiralia</taxon>
        <taxon>Lophotrochozoa</taxon>
        <taxon>Platyhelminthes</taxon>
        <taxon>Trematoda</taxon>
        <taxon>Digenea</taxon>
        <taxon>Plagiorchiida</taxon>
        <taxon>Echinostomata</taxon>
        <taxon>Echinostomatoidea</taxon>
        <taxon>Echinostomatidae</taxon>
        <taxon>Echinostoma</taxon>
    </lineage>
</organism>
<evidence type="ECO:0000313" key="15">
    <source>
        <dbReference type="WBParaSite" id="ECPE_0000736901-mRNA-1"/>
    </source>
</evidence>
<dbReference type="InterPro" id="IPR033177">
    <property type="entry name" value="PSD-B"/>
</dbReference>
<evidence type="ECO:0000256" key="11">
    <source>
        <dbReference type="ARBA" id="ARBA00024326"/>
    </source>
</evidence>
<comment type="pathway">
    <text evidence="11">Phospholipid metabolism; phosphatidylethanolamine biosynthesis.</text>
</comment>
<dbReference type="PANTHER" id="PTHR10067">
    <property type="entry name" value="PHOSPHATIDYLSERINE DECARBOXYLASE"/>
    <property type="match status" value="1"/>
</dbReference>
<evidence type="ECO:0000256" key="10">
    <source>
        <dbReference type="ARBA" id="ARBA00023317"/>
    </source>
</evidence>
<proteinExistence type="predicted"/>
<dbReference type="EMBL" id="UZAN01044486">
    <property type="protein sequence ID" value="VDP80867.1"/>
    <property type="molecule type" value="Genomic_DNA"/>
</dbReference>
<protein>
    <recommendedName>
        <fullName evidence="3">phosphatidylserine decarboxylase</fullName>
        <ecNumber evidence="3">4.1.1.65</ecNumber>
    </recommendedName>
</protein>
<comment type="cofactor">
    <cofactor evidence="1">
        <name>pyruvate</name>
        <dbReference type="ChEBI" id="CHEBI:15361"/>
    </cofactor>
</comment>
<keyword evidence="7" id="KW-0594">Phospholipid biosynthesis</keyword>
<evidence type="ECO:0000256" key="7">
    <source>
        <dbReference type="ARBA" id="ARBA00023209"/>
    </source>
</evidence>
<dbReference type="NCBIfam" id="TIGR00163">
    <property type="entry name" value="PS_decarb"/>
    <property type="match status" value="1"/>
</dbReference>
<evidence type="ECO:0000256" key="2">
    <source>
        <dbReference type="ARBA" id="ARBA00005189"/>
    </source>
</evidence>
<evidence type="ECO:0000256" key="4">
    <source>
        <dbReference type="ARBA" id="ARBA00022516"/>
    </source>
</evidence>
<reference evidence="13 14" key="2">
    <citation type="submission" date="2018-11" db="EMBL/GenBank/DDBJ databases">
        <authorList>
            <consortium name="Pathogen Informatics"/>
        </authorList>
    </citation>
    <scope>NUCLEOTIDE SEQUENCE [LARGE SCALE GENOMIC DNA]</scope>
    <source>
        <strain evidence="13 14">Egypt</strain>
    </source>
</reference>
<evidence type="ECO:0000256" key="8">
    <source>
        <dbReference type="ARBA" id="ARBA00023239"/>
    </source>
</evidence>
<comment type="pathway">
    <text evidence="2">Lipid metabolism.</text>
</comment>
<evidence type="ECO:0000256" key="6">
    <source>
        <dbReference type="ARBA" id="ARBA00023098"/>
    </source>
</evidence>
<keyword evidence="5" id="KW-0210">Decarboxylase</keyword>
<evidence type="ECO:0000313" key="13">
    <source>
        <dbReference type="EMBL" id="VDP80867.1"/>
    </source>
</evidence>
<dbReference type="InterPro" id="IPR003817">
    <property type="entry name" value="PS_Dcarbxylase"/>
</dbReference>
<dbReference type="PANTHER" id="PTHR10067:SF6">
    <property type="entry name" value="PHOSPHATIDYLSERINE DECARBOXYLASE PROENZYME, MITOCHONDRIAL"/>
    <property type="match status" value="1"/>
</dbReference>
<evidence type="ECO:0000256" key="1">
    <source>
        <dbReference type="ARBA" id="ARBA00001928"/>
    </source>
</evidence>
<keyword evidence="8" id="KW-0456">Lyase</keyword>
<gene>
    <name evidence="13" type="ORF">ECPE_LOCUS7353</name>
</gene>
<evidence type="ECO:0000256" key="9">
    <source>
        <dbReference type="ARBA" id="ARBA00023264"/>
    </source>
</evidence>
<evidence type="ECO:0000256" key="12">
    <source>
        <dbReference type="ARBA" id="ARBA00045136"/>
    </source>
</evidence>
<dbReference type="UniPathway" id="UPA00558"/>
<comment type="function">
    <text evidence="12">Catalyzes the formation of phosphatidylethanolamine (PtdEtn) from phosphatidylserine (PtdSer). Plays a central role in phospholipid metabolism and in the interorganelle trafficking of phosphatidylserine. May be involved in lipid droplet biogenesis at the endoplasmic reticulum membrane.</text>
</comment>
<dbReference type="Pfam" id="PF02666">
    <property type="entry name" value="PS_Dcarbxylase"/>
    <property type="match status" value="1"/>
</dbReference>
<dbReference type="WBParaSite" id="ECPE_0000736901-mRNA-1">
    <property type="protein sequence ID" value="ECPE_0000736901-mRNA-1"/>
    <property type="gene ID" value="ECPE_0000736901"/>
</dbReference>
<sequence length="376" mass="42149">MHKVFSRVVYAVARVNRSYQGSGRPFRYPPFLGSSVVVGTYLGYLLLTDSEHPPEYYPNDLSATLVRRLPLNGVSRLISWIMECKIPVGMRPFVYGSYARLFDCDLTELKQTDLKAYPSLAEFFTRELAPSARPINSKAQLVSPSDGQILHFGPVDPIRGVLEQVKGVSYSLPEFFGLPNHRPTAKQHILRPLWPAKISTTDKQLYQCVIYLAPGDCHRFYNPTDWSVLTRRHFPGKLLSVKPRVVARLPGLYAMNERVVYLGRWAYGFMSLTAVGAVGVGGIDVSLDPTLVTNARADQPFRIQARAAESTTLPSYREREMPQGTHVFKGHEFGRFQFGSTIVLVFEAPVGCVSWPIEIGQHVKIGQALFEIDGIE</sequence>
<evidence type="ECO:0000313" key="14">
    <source>
        <dbReference type="Proteomes" id="UP000272942"/>
    </source>
</evidence>
<reference evidence="15" key="1">
    <citation type="submission" date="2016-06" db="UniProtKB">
        <authorList>
            <consortium name="WormBaseParasite"/>
        </authorList>
    </citation>
    <scope>IDENTIFICATION</scope>
</reference>
<dbReference type="GO" id="GO:0006646">
    <property type="term" value="P:phosphatidylethanolamine biosynthetic process"/>
    <property type="evidence" value="ECO:0007669"/>
    <property type="project" value="UniProtKB-UniPathway"/>
</dbReference>
<dbReference type="Proteomes" id="UP000272942">
    <property type="component" value="Unassembled WGS sequence"/>
</dbReference>
<keyword evidence="14" id="KW-1185">Reference proteome</keyword>
<keyword evidence="4" id="KW-0444">Lipid biosynthesis</keyword>
<keyword evidence="10" id="KW-0670">Pyruvate</keyword>
<dbReference type="AlphaFoldDB" id="A0A183AK68"/>
<dbReference type="GO" id="GO:0005739">
    <property type="term" value="C:mitochondrion"/>
    <property type="evidence" value="ECO:0007669"/>
    <property type="project" value="TreeGrafter"/>
</dbReference>
<dbReference type="OrthoDB" id="4330at2759"/>
<dbReference type="EC" id="4.1.1.65" evidence="3"/>
<keyword evidence="6" id="KW-0443">Lipid metabolism</keyword>
<evidence type="ECO:0000256" key="3">
    <source>
        <dbReference type="ARBA" id="ARBA00012243"/>
    </source>
</evidence>
<evidence type="ECO:0000256" key="5">
    <source>
        <dbReference type="ARBA" id="ARBA00022793"/>
    </source>
</evidence>
<accession>A0A183AK68</accession>
<dbReference type="GO" id="GO:0004609">
    <property type="term" value="F:phosphatidylserine decarboxylase activity"/>
    <property type="evidence" value="ECO:0007669"/>
    <property type="project" value="UniProtKB-EC"/>
</dbReference>
<name>A0A183AK68_9TREM</name>